<sequence>MRYPGCWHRELQDRAGPKALEKSEVEERDHTEVKARGVCSCSRAARGVGRSRKVGSRKVGSKMFEAEMFEAEMFEAEMFEAEMFEAEMFEAEMFEAEMFEAEMFEAEMFEAEMFEADTTATAEREAGPDAPYRGTSTALSLPSLPRPISSHREEDKSSSGFLTASSSPFWQGSGVAVPGGGAKPSACLKPSAALLPSLGSNRERREVSAGLGNARGPCKPQGCQVCWGLRGEHGTKTGPGGAARSLRASGSAPVSPLPVPLPPTGIRTCYRHGQQRGYDRGDREPLGARTPRAATEHWGSEPIFLLGGEGLKPEACAQVRVMEEAARSLHQDLLSGGQIPPERSHNFGSLARWGGCSTTGRNPVFVSHPAQLWLLTAPCCTTALCQTPNPACTPRGEQDSPPGSPTGISPLPQAAGKARAQELILSPQEQQKMHAHACRGFRAPREPPRATDSLNKGPHHHEGLQSLAGQARPYHRDVNKPQRQQQHPKDKTPLHGSTSLRQQHGPGAAPSPT</sequence>
<dbReference type="EMBL" id="KB743965">
    <property type="protein sequence ID" value="EOA96477.1"/>
    <property type="molecule type" value="Genomic_DNA"/>
</dbReference>
<feature type="region of interest" description="Disordered" evidence="1">
    <location>
        <begin position="119"/>
        <end position="163"/>
    </location>
</feature>
<protein>
    <submittedName>
        <fullName evidence="2">Uncharacterized protein</fullName>
    </submittedName>
</protein>
<dbReference type="AlphaFoldDB" id="R0L869"/>
<evidence type="ECO:0000313" key="2">
    <source>
        <dbReference type="EMBL" id="EOA96477.1"/>
    </source>
</evidence>
<accession>R0L869</accession>
<feature type="region of interest" description="Disordered" evidence="1">
    <location>
        <begin position="237"/>
        <end position="263"/>
    </location>
</feature>
<reference evidence="3" key="1">
    <citation type="journal article" date="2013" name="Nat. Genet.">
        <title>The duck genome and transcriptome provide insight into an avian influenza virus reservoir species.</title>
        <authorList>
            <person name="Huang Y."/>
            <person name="Li Y."/>
            <person name="Burt D.W."/>
            <person name="Chen H."/>
            <person name="Zhang Y."/>
            <person name="Qian W."/>
            <person name="Kim H."/>
            <person name="Gan S."/>
            <person name="Zhao Y."/>
            <person name="Li J."/>
            <person name="Yi K."/>
            <person name="Feng H."/>
            <person name="Zhu P."/>
            <person name="Li B."/>
            <person name="Liu Q."/>
            <person name="Fairley S."/>
            <person name="Magor K.E."/>
            <person name="Du Z."/>
            <person name="Hu X."/>
            <person name="Goodman L."/>
            <person name="Tafer H."/>
            <person name="Vignal A."/>
            <person name="Lee T."/>
            <person name="Kim K.W."/>
            <person name="Sheng Z."/>
            <person name="An Y."/>
            <person name="Searle S."/>
            <person name="Herrero J."/>
            <person name="Groenen M.A."/>
            <person name="Crooijmans R.P."/>
            <person name="Faraut T."/>
            <person name="Cai Q."/>
            <person name="Webster R.G."/>
            <person name="Aldridge J.R."/>
            <person name="Warren W.C."/>
            <person name="Bartschat S."/>
            <person name="Kehr S."/>
            <person name="Marz M."/>
            <person name="Stadler P.F."/>
            <person name="Smith J."/>
            <person name="Kraus R.H."/>
            <person name="Zhao Y."/>
            <person name="Ren L."/>
            <person name="Fei J."/>
            <person name="Morisson M."/>
            <person name="Kaiser P."/>
            <person name="Griffin D.K."/>
            <person name="Rao M."/>
            <person name="Pitel F."/>
            <person name="Wang J."/>
            <person name="Li N."/>
        </authorList>
    </citation>
    <scope>NUCLEOTIDE SEQUENCE [LARGE SCALE GENOMIC DNA]</scope>
</reference>
<evidence type="ECO:0000313" key="3">
    <source>
        <dbReference type="Proteomes" id="UP000296049"/>
    </source>
</evidence>
<feature type="compositionally biased region" description="Low complexity" evidence="1">
    <location>
        <begin position="139"/>
        <end position="148"/>
    </location>
</feature>
<dbReference type="Proteomes" id="UP000296049">
    <property type="component" value="Unassembled WGS sequence"/>
</dbReference>
<name>R0L869_ANAPL</name>
<gene>
    <name evidence="2" type="ORF">Anapl_15691</name>
</gene>
<feature type="region of interest" description="Disordered" evidence="1">
    <location>
        <begin position="392"/>
        <end position="513"/>
    </location>
</feature>
<proteinExistence type="predicted"/>
<feature type="compositionally biased region" description="Low complexity" evidence="1">
    <location>
        <begin position="242"/>
        <end position="254"/>
    </location>
</feature>
<evidence type="ECO:0000256" key="1">
    <source>
        <dbReference type="SAM" id="MobiDB-lite"/>
    </source>
</evidence>
<organism evidence="2 3">
    <name type="scientific">Anas platyrhynchos</name>
    <name type="common">Mallard</name>
    <name type="synonym">Anas boschas</name>
    <dbReference type="NCBI Taxonomy" id="8839"/>
    <lineage>
        <taxon>Eukaryota</taxon>
        <taxon>Metazoa</taxon>
        <taxon>Chordata</taxon>
        <taxon>Craniata</taxon>
        <taxon>Vertebrata</taxon>
        <taxon>Euteleostomi</taxon>
        <taxon>Archelosauria</taxon>
        <taxon>Archosauria</taxon>
        <taxon>Dinosauria</taxon>
        <taxon>Saurischia</taxon>
        <taxon>Theropoda</taxon>
        <taxon>Coelurosauria</taxon>
        <taxon>Aves</taxon>
        <taxon>Neognathae</taxon>
        <taxon>Galloanserae</taxon>
        <taxon>Anseriformes</taxon>
        <taxon>Anatidae</taxon>
        <taxon>Anatinae</taxon>
        <taxon>Anas</taxon>
    </lineage>
</organism>
<keyword evidence="3" id="KW-1185">Reference proteome</keyword>